<evidence type="ECO:0000259" key="1">
    <source>
        <dbReference type="Pfam" id="PF00149"/>
    </source>
</evidence>
<dbReference type="InterPro" id="IPR029052">
    <property type="entry name" value="Metallo-depent_PP-like"/>
</dbReference>
<dbReference type="RefSeq" id="WP_147297678.1">
    <property type="nucleotide sequence ID" value="NZ_QRDP01000004.1"/>
</dbReference>
<gene>
    <name evidence="2" type="ORF">DFR46_2305</name>
</gene>
<comment type="caution">
    <text evidence="2">The sequence shown here is derived from an EMBL/GenBank/DDBJ whole genome shotgun (WGS) entry which is preliminary data.</text>
</comment>
<dbReference type="SUPFAM" id="SSF56300">
    <property type="entry name" value="Metallo-dependent phosphatases"/>
    <property type="match status" value="1"/>
</dbReference>
<dbReference type="PANTHER" id="PTHR42850">
    <property type="entry name" value="METALLOPHOSPHOESTERASE"/>
    <property type="match status" value="1"/>
</dbReference>
<dbReference type="OrthoDB" id="9807890at2"/>
<name>A0A3D9FJK1_9SPHN</name>
<keyword evidence="3" id="KW-1185">Reference proteome</keyword>
<protein>
    <submittedName>
        <fullName evidence="2">Serine/threonine protein phosphatase 1</fullName>
    </submittedName>
</protein>
<sequence length="268" mass="29632">MHLWSRSAKVKHRRVFKPMEFRLKSPFRSPSPHSLPKGDRLYAIGDIHGRFDLFEALLEKIEADNAKRGSASTAIILLGDLIDRGPDSAKVIDHARSWSGGFATMDALLGNHEASLLAVLEGQTEWMDSWLGYGGRETLLSYGVPPDLLAAGDSADISEAARTLVPDKHRDWLHDRPTLLQRGDYIFAHAGIRPGIAVADQKPKDLLWIRSEFLDSESDHGAIVVHGHSISPQPESRHNRIGIDTGAYFSNTLTALGLEGSARWFIQS</sequence>
<dbReference type="GO" id="GO:0008803">
    <property type="term" value="F:bis(5'-nucleosyl)-tetraphosphatase (symmetrical) activity"/>
    <property type="evidence" value="ECO:0007669"/>
    <property type="project" value="TreeGrafter"/>
</dbReference>
<organism evidence="2 3">
    <name type="scientific">Parasphingopyxis lamellibrachiae</name>
    <dbReference type="NCBI Taxonomy" id="680125"/>
    <lineage>
        <taxon>Bacteria</taxon>
        <taxon>Pseudomonadati</taxon>
        <taxon>Pseudomonadota</taxon>
        <taxon>Alphaproteobacteria</taxon>
        <taxon>Sphingomonadales</taxon>
        <taxon>Sphingomonadaceae</taxon>
        <taxon>Parasphingopyxis</taxon>
    </lineage>
</organism>
<dbReference type="Proteomes" id="UP000256310">
    <property type="component" value="Unassembled WGS sequence"/>
</dbReference>
<dbReference type="InterPro" id="IPR004843">
    <property type="entry name" value="Calcineurin-like_PHP"/>
</dbReference>
<dbReference type="AlphaFoldDB" id="A0A3D9FJK1"/>
<dbReference type="EMBL" id="QRDP01000004">
    <property type="protein sequence ID" value="RED17266.1"/>
    <property type="molecule type" value="Genomic_DNA"/>
</dbReference>
<dbReference type="InterPro" id="IPR050126">
    <property type="entry name" value="Ap4A_hydrolase"/>
</dbReference>
<reference evidence="2 3" key="1">
    <citation type="submission" date="2018-07" db="EMBL/GenBank/DDBJ databases">
        <title>Genomic Encyclopedia of Type Strains, Phase IV (KMG-IV): sequencing the most valuable type-strain genomes for metagenomic binning, comparative biology and taxonomic classification.</title>
        <authorList>
            <person name="Goeker M."/>
        </authorList>
    </citation>
    <scope>NUCLEOTIDE SEQUENCE [LARGE SCALE GENOMIC DNA]</scope>
    <source>
        <strain evidence="2 3">DSM 26725</strain>
    </source>
</reference>
<proteinExistence type="predicted"/>
<dbReference type="GO" id="GO:0005737">
    <property type="term" value="C:cytoplasm"/>
    <property type="evidence" value="ECO:0007669"/>
    <property type="project" value="TreeGrafter"/>
</dbReference>
<dbReference type="Pfam" id="PF00149">
    <property type="entry name" value="Metallophos"/>
    <property type="match status" value="1"/>
</dbReference>
<evidence type="ECO:0000313" key="2">
    <source>
        <dbReference type="EMBL" id="RED17266.1"/>
    </source>
</evidence>
<dbReference type="GO" id="GO:0016791">
    <property type="term" value="F:phosphatase activity"/>
    <property type="evidence" value="ECO:0007669"/>
    <property type="project" value="TreeGrafter"/>
</dbReference>
<evidence type="ECO:0000313" key="3">
    <source>
        <dbReference type="Proteomes" id="UP000256310"/>
    </source>
</evidence>
<dbReference type="CDD" id="cd00144">
    <property type="entry name" value="MPP_PPP_family"/>
    <property type="match status" value="1"/>
</dbReference>
<dbReference type="GO" id="GO:0110154">
    <property type="term" value="P:RNA decapping"/>
    <property type="evidence" value="ECO:0007669"/>
    <property type="project" value="TreeGrafter"/>
</dbReference>
<accession>A0A3D9FJK1</accession>
<dbReference type="PANTHER" id="PTHR42850:SF4">
    <property type="entry name" value="ZINC-DEPENDENT ENDOPOLYPHOSPHATASE"/>
    <property type="match status" value="1"/>
</dbReference>
<feature type="domain" description="Calcineurin-like phosphoesterase" evidence="1">
    <location>
        <begin position="40"/>
        <end position="229"/>
    </location>
</feature>
<dbReference type="Gene3D" id="3.60.21.10">
    <property type="match status" value="1"/>
</dbReference>